<dbReference type="Pfam" id="PF16092">
    <property type="entry name" value="CFAP61_N"/>
    <property type="match status" value="1"/>
</dbReference>
<dbReference type="PANTHER" id="PTHR21178:SF8">
    <property type="entry name" value="CILIA- AND FLAGELLA-ASSOCIATED PROTEIN 61"/>
    <property type="match status" value="1"/>
</dbReference>
<dbReference type="Proteomes" id="UP000694554">
    <property type="component" value="Chromosome 15"/>
</dbReference>
<dbReference type="PANTHER" id="PTHR21178">
    <property type="entry name" value="CILIA- AND FLAGELLA-ASSOCIATED PROTEIN 61"/>
    <property type="match status" value="1"/>
</dbReference>
<feature type="domain" description="Cilia- and flagella-associated protein 61 N-terminal" evidence="1">
    <location>
        <begin position="16"/>
        <end position="267"/>
    </location>
</feature>
<dbReference type="Ensembl" id="ENSPSNT00000008109.1">
    <property type="protein sequence ID" value="ENSPSNP00000007137.1"/>
    <property type="gene ID" value="ENSPSNG00000005292.1"/>
</dbReference>
<dbReference type="InterPro" id="IPR038884">
    <property type="entry name" value="CFAP61"/>
</dbReference>
<proteinExistence type="predicted"/>
<organism evidence="2 3">
    <name type="scientific">Phocoena sinus</name>
    <name type="common">Vaquita</name>
    <dbReference type="NCBI Taxonomy" id="42100"/>
    <lineage>
        <taxon>Eukaryota</taxon>
        <taxon>Metazoa</taxon>
        <taxon>Chordata</taxon>
        <taxon>Craniata</taxon>
        <taxon>Vertebrata</taxon>
        <taxon>Euteleostomi</taxon>
        <taxon>Mammalia</taxon>
        <taxon>Eutheria</taxon>
        <taxon>Laurasiatheria</taxon>
        <taxon>Artiodactyla</taxon>
        <taxon>Whippomorpha</taxon>
        <taxon>Cetacea</taxon>
        <taxon>Odontoceti</taxon>
        <taxon>Phocoenidae</taxon>
        <taxon>Phocoena</taxon>
    </lineage>
</organism>
<evidence type="ECO:0000313" key="3">
    <source>
        <dbReference type="Proteomes" id="UP000694554"/>
    </source>
</evidence>
<dbReference type="GeneTree" id="ENSGT00390000004987"/>
<evidence type="ECO:0000313" key="2">
    <source>
        <dbReference type="Ensembl" id="ENSPSNP00000007137.1"/>
    </source>
</evidence>
<keyword evidence="3" id="KW-1185">Reference proteome</keyword>
<dbReference type="InterPro" id="IPR016181">
    <property type="entry name" value="Acyl_CoA_acyltransferase"/>
</dbReference>
<reference evidence="2" key="1">
    <citation type="submission" date="2019-08" db="EMBL/GenBank/DDBJ databases">
        <title>Phocoena sinus (Vaquita) genome, mPhoSin1, primary haplotype.</title>
        <authorList>
            <person name="Morin P."/>
            <person name="Mountcastle J."/>
            <person name="Fungtammasan C."/>
            <person name="Rhie A."/>
            <person name="Rojas-Bracho L."/>
            <person name="Smith C.R."/>
            <person name="Taylor B.L."/>
            <person name="Gulland F.M.D."/>
            <person name="Musser W."/>
            <person name="Houck M."/>
            <person name="Haase B."/>
            <person name="Paez S."/>
            <person name="Howe K."/>
            <person name="Torrance J."/>
            <person name="Formenti G."/>
            <person name="Phillippy A."/>
            <person name="Ryder O."/>
            <person name="Jarvis E.D."/>
            <person name="Fedrigo O."/>
        </authorList>
    </citation>
    <scope>NUCLEOTIDE SEQUENCE [LARGE SCALE GENOMIC DNA]</scope>
</reference>
<dbReference type="InterPro" id="IPR032151">
    <property type="entry name" value="CFAP61_N"/>
</dbReference>
<dbReference type="SUPFAM" id="SSF55729">
    <property type="entry name" value="Acyl-CoA N-acyltransferases (Nat)"/>
    <property type="match status" value="1"/>
</dbReference>
<sequence length="613" mass="70339">MSVLTSPRGKVEVVHCRRTESQDTYCIKNLIRKFTQKLFGSLNIISLLEKANFAITLHNDQEEIMAQATFLDYPNWNVAPQDDWVSVFREMDSEIPCTPLNTLFMHLFVAVDEYSVGCCKEIIRTVFKAVPDLHFIFLIVPSYMSLGSTLITVFNQVGNIPSLTYDEDFAVHICHRHSHYPQLHIRKARVEDHDDLVPIFLHHDTILKETYGEYFLAELIEAQDEENHAIVCEVEGVAVGFMSVCSRVNMQLLHECFDLRPFHGLCTPHPDDVLEPPQELSVQGSSGTVAIKGACQEFKLYMLCCALVGPRRAQDTEKLSQEDSVDYTDYCISNTSSASISLPEETSNFRPIYKGAPTAFCIQLFCIDEKHEARSLDFMNFVFSLFPDKNFCVISLPHLTPEFVLIQNFVKIVPFNNCTLDQDLYVFHRAGLLKTIKIRLATLLDTPGVENLVSTLMLGKSILEDLQQYNEARRDPDGTPLQAFVAEVAEQVVGIAVIRDEMDIEYIRSHYNIEDFIYFSHHQRKEHGHLYHFALNPIFQHYTKFFLKEILRLGYKSCLYYPVYPRAKEGKKGPTHSHVLTRAHMQCPACSQARASWSWIPKQFFPARWSLCH</sequence>
<reference evidence="2" key="3">
    <citation type="submission" date="2025-09" db="UniProtKB">
        <authorList>
            <consortium name="Ensembl"/>
        </authorList>
    </citation>
    <scope>IDENTIFICATION</scope>
</reference>
<evidence type="ECO:0000259" key="1">
    <source>
        <dbReference type="Pfam" id="PF16092"/>
    </source>
</evidence>
<reference evidence="2" key="2">
    <citation type="submission" date="2025-08" db="UniProtKB">
        <authorList>
            <consortium name="Ensembl"/>
        </authorList>
    </citation>
    <scope>IDENTIFICATION</scope>
</reference>
<protein>
    <recommendedName>
        <fullName evidence="1">Cilia- and flagella-associated protein 61 N-terminal domain-containing protein</fullName>
    </recommendedName>
</protein>
<name>A0A8C9BQY4_PHOSS</name>
<dbReference type="AlphaFoldDB" id="A0A8C9BQY4"/>
<accession>A0A8C9BQY4</accession>